<accession>A0A5J5GZY9</accession>
<dbReference type="EMBL" id="VYKL01000048">
    <property type="protein sequence ID" value="KAA9013821.1"/>
    <property type="molecule type" value="Genomic_DNA"/>
</dbReference>
<evidence type="ECO:0000313" key="1">
    <source>
        <dbReference type="EMBL" id="KAA9013821.1"/>
    </source>
</evidence>
<organism evidence="1 2">
    <name type="scientific">Niallia endozanthoxylica</name>
    <dbReference type="NCBI Taxonomy" id="2036016"/>
    <lineage>
        <taxon>Bacteria</taxon>
        <taxon>Bacillati</taxon>
        <taxon>Bacillota</taxon>
        <taxon>Bacilli</taxon>
        <taxon>Bacillales</taxon>
        <taxon>Bacillaceae</taxon>
        <taxon>Niallia</taxon>
    </lineage>
</organism>
<sequence>MQDDKYDFIFIVLTYRNTKDLSDFIITTKNNVKNSYKIIVVNSYYDEESCKAFNRIANENECDFLNVENKGYGYGNNRGIEFAKKKYDFNYLIISNPDIEINSLSISDLVGTEDYIIAPKITTLNGKNQNPYYYSKIELFEWLIYFYYKSGNRLALYVSLILNKLYRELNLFIDWLLRLKRRKIYAAHGSFLIIGHSALEKLGSLYDEKMFLFCEENHLARLANSKHVKTYMIPSISVLHKEDGSVGLEKNKSVNPAKESYIVYYENWKRSSNN</sequence>
<evidence type="ECO:0000313" key="2">
    <source>
        <dbReference type="Proteomes" id="UP000326671"/>
    </source>
</evidence>
<dbReference type="RefSeq" id="WP_150442625.1">
    <property type="nucleotide sequence ID" value="NZ_VYKL01000048.1"/>
</dbReference>
<dbReference type="OrthoDB" id="9813495at2"/>
<reference evidence="1 2" key="1">
    <citation type="submission" date="2019-09" db="EMBL/GenBank/DDBJ databases">
        <title>Whole genome sequences of isolates from the Mars Exploration Rovers.</title>
        <authorList>
            <person name="Seuylemezian A."/>
            <person name="Vaishampayan P."/>
        </authorList>
    </citation>
    <scope>NUCLEOTIDE SEQUENCE [LARGE SCALE GENOMIC DNA]</scope>
    <source>
        <strain evidence="1 2">MER_TA_151</strain>
    </source>
</reference>
<dbReference type="GO" id="GO:0016740">
    <property type="term" value="F:transferase activity"/>
    <property type="evidence" value="ECO:0007669"/>
    <property type="project" value="UniProtKB-KW"/>
</dbReference>
<gene>
    <name evidence="1" type="ORF">F4V44_24460</name>
</gene>
<keyword evidence="1" id="KW-0808">Transferase</keyword>
<dbReference type="AlphaFoldDB" id="A0A5J5GZY9"/>
<protein>
    <submittedName>
        <fullName evidence="1">Glycosyltransferase family 2 protein</fullName>
    </submittedName>
</protein>
<dbReference type="Proteomes" id="UP000326671">
    <property type="component" value="Unassembled WGS sequence"/>
</dbReference>
<name>A0A5J5GZY9_9BACI</name>
<dbReference type="SUPFAM" id="SSF53448">
    <property type="entry name" value="Nucleotide-diphospho-sugar transferases"/>
    <property type="match status" value="1"/>
</dbReference>
<dbReference type="Gene3D" id="3.90.550.10">
    <property type="entry name" value="Spore Coat Polysaccharide Biosynthesis Protein SpsA, Chain A"/>
    <property type="match status" value="1"/>
</dbReference>
<keyword evidence="2" id="KW-1185">Reference proteome</keyword>
<dbReference type="InterPro" id="IPR029044">
    <property type="entry name" value="Nucleotide-diphossugar_trans"/>
</dbReference>
<proteinExistence type="predicted"/>
<comment type="caution">
    <text evidence="1">The sequence shown here is derived from an EMBL/GenBank/DDBJ whole genome shotgun (WGS) entry which is preliminary data.</text>
</comment>